<keyword evidence="3" id="KW-0238">DNA-binding</keyword>
<dbReference type="PROSITE" id="PS50931">
    <property type="entry name" value="HTH_LYSR"/>
    <property type="match status" value="1"/>
</dbReference>
<dbReference type="Pfam" id="PF00126">
    <property type="entry name" value="HTH_1"/>
    <property type="match status" value="1"/>
</dbReference>
<dbReference type="PANTHER" id="PTHR30346:SF30">
    <property type="entry name" value="SMALL NEUTRAL PROTEASE REGULATORY PROTEIN"/>
    <property type="match status" value="1"/>
</dbReference>
<proteinExistence type="inferred from homology"/>
<feature type="compositionally biased region" description="Gly residues" evidence="5">
    <location>
        <begin position="350"/>
        <end position="362"/>
    </location>
</feature>
<reference evidence="8" key="1">
    <citation type="journal article" date="2019" name="Int. J. Syst. Evol. Microbiol.">
        <title>The Global Catalogue of Microorganisms (GCM) 10K type strain sequencing project: providing services to taxonomists for standard genome sequencing and annotation.</title>
        <authorList>
            <consortium name="The Broad Institute Genomics Platform"/>
            <consortium name="The Broad Institute Genome Sequencing Center for Infectious Disease"/>
            <person name="Wu L."/>
            <person name="Ma J."/>
        </authorList>
    </citation>
    <scope>NUCLEOTIDE SEQUENCE [LARGE SCALE GENOMIC DNA]</scope>
    <source>
        <strain evidence="8">JCM 18324</strain>
    </source>
</reference>
<dbReference type="SUPFAM" id="SSF53850">
    <property type="entry name" value="Periplasmic binding protein-like II"/>
    <property type="match status" value="1"/>
</dbReference>
<evidence type="ECO:0000313" key="7">
    <source>
        <dbReference type="EMBL" id="GAA4791311.1"/>
    </source>
</evidence>
<evidence type="ECO:0000256" key="3">
    <source>
        <dbReference type="ARBA" id="ARBA00023125"/>
    </source>
</evidence>
<evidence type="ECO:0000313" key="8">
    <source>
        <dbReference type="Proteomes" id="UP001501147"/>
    </source>
</evidence>
<dbReference type="InterPro" id="IPR036388">
    <property type="entry name" value="WH-like_DNA-bd_sf"/>
</dbReference>
<name>A0ABP9BA61_9ACTN</name>
<sequence length="371" mass="38732">MELELRHLKTIRAIAEAGSLTKAATALGLAQPALSAQLRRIERSLGGALFERGRSGVRATALGELVLDRARVVLPAVHELQEEAVRFARSREGGRQGFRLGGTHGPLLGGLVDRLAAAQPEANVATHTSWSEREIAAQAVDGRLDYALIGTCGESAPPEAGRLAWTEVARDPVFAMLPTGHPLAGREEVALEELAGEAWADVPGDGCFGDCFAAACVRAGFTPARVYETDTASCVHLVQVGRAVGLCRATFPATPGLVTRALAGTPLVWRHLLGWHPASPASADAPAVITHVRRAHTEAARRSPSYARWLDAGGRAALRLPVAGQDSARAPAPPGREPRGRSGEPRAGGPPRGSGRPHGGGARHNAVQGAG</sequence>
<dbReference type="RefSeq" id="WP_345615610.1">
    <property type="nucleotide sequence ID" value="NZ_BAABJV010000017.1"/>
</dbReference>
<feature type="region of interest" description="Disordered" evidence="5">
    <location>
        <begin position="320"/>
        <end position="371"/>
    </location>
</feature>
<dbReference type="Gene3D" id="3.40.190.290">
    <property type="match status" value="1"/>
</dbReference>
<evidence type="ECO:0000256" key="4">
    <source>
        <dbReference type="ARBA" id="ARBA00023163"/>
    </source>
</evidence>
<dbReference type="Pfam" id="PF03466">
    <property type="entry name" value="LysR_substrate"/>
    <property type="match status" value="1"/>
</dbReference>
<keyword evidence="8" id="KW-1185">Reference proteome</keyword>
<evidence type="ECO:0000256" key="2">
    <source>
        <dbReference type="ARBA" id="ARBA00023015"/>
    </source>
</evidence>
<evidence type="ECO:0000256" key="1">
    <source>
        <dbReference type="ARBA" id="ARBA00009437"/>
    </source>
</evidence>
<keyword evidence="2" id="KW-0805">Transcription regulation</keyword>
<evidence type="ECO:0000259" key="6">
    <source>
        <dbReference type="PROSITE" id="PS50931"/>
    </source>
</evidence>
<evidence type="ECO:0000256" key="5">
    <source>
        <dbReference type="SAM" id="MobiDB-lite"/>
    </source>
</evidence>
<dbReference type="SUPFAM" id="SSF46785">
    <property type="entry name" value="Winged helix' DNA-binding domain"/>
    <property type="match status" value="1"/>
</dbReference>
<gene>
    <name evidence="7" type="ORF">GCM10023329_48910</name>
</gene>
<feature type="domain" description="HTH lysR-type" evidence="6">
    <location>
        <begin position="3"/>
        <end position="60"/>
    </location>
</feature>
<dbReference type="PRINTS" id="PR00039">
    <property type="entry name" value="HTHLYSR"/>
</dbReference>
<dbReference type="Gene3D" id="1.10.10.10">
    <property type="entry name" value="Winged helix-like DNA-binding domain superfamily/Winged helix DNA-binding domain"/>
    <property type="match status" value="1"/>
</dbReference>
<dbReference type="InterPro" id="IPR005119">
    <property type="entry name" value="LysR_subst-bd"/>
</dbReference>
<dbReference type="PANTHER" id="PTHR30346">
    <property type="entry name" value="TRANSCRIPTIONAL DUAL REGULATOR HCAR-RELATED"/>
    <property type="match status" value="1"/>
</dbReference>
<accession>A0ABP9BA61</accession>
<dbReference type="CDD" id="cd08414">
    <property type="entry name" value="PBP2_LTTR_aromatics_like"/>
    <property type="match status" value="1"/>
</dbReference>
<dbReference type="Proteomes" id="UP001501147">
    <property type="component" value="Unassembled WGS sequence"/>
</dbReference>
<keyword evidence="4" id="KW-0804">Transcription</keyword>
<organism evidence="7 8">
    <name type="scientific">Streptomyces sanyensis</name>
    <dbReference type="NCBI Taxonomy" id="568869"/>
    <lineage>
        <taxon>Bacteria</taxon>
        <taxon>Bacillati</taxon>
        <taxon>Actinomycetota</taxon>
        <taxon>Actinomycetes</taxon>
        <taxon>Kitasatosporales</taxon>
        <taxon>Streptomycetaceae</taxon>
        <taxon>Streptomyces</taxon>
    </lineage>
</organism>
<dbReference type="EMBL" id="BAABJV010000017">
    <property type="protein sequence ID" value="GAA4791311.1"/>
    <property type="molecule type" value="Genomic_DNA"/>
</dbReference>
<protein>
    <submittedName>
        <fullName evidence="7">LysR family transcriptional regulator</fullName>
    </submittedName>
</protein>
<dbReference type="InterPro" id="IPR000847">
    <property type="entry name" value="LysR_HTH_N"/>
</dbReference>
<comment type="caution">
    <text evidence="7">The sequence shown here is derived from an EMBL/GenBank/DDBJ whole genome shotgun (WGS) entry which is preliminary data.</text>
</comment>
<comment type="similarity">
    <text evidence="1">Belongs to the LysR transcriptional regulatory family.</text>
</comment>
<dbReference type="InterPro" id="IPR036390">
    <property type="entry name" value="WH_DNA-bd_sf"/>
</dbReference>